<comment type="subcellular location">
    <subcellularLocation>
        <location evidence="1">Membrane</location>
        <topology evidence="1">Multi-pass membrane protein</topology>
    </subcellularLocation>
</comment>
<keyword evidence="3 6" id="KW-0812">Transmembrane</keyword>
<evidence type="ECO:0000256" key="6">
    <source>
        <dbReference type="SAM" id="Phobius"/>
    </source>
</evidence>
<dbReference type="Pfam" id="PF03239">
    <property type="entry name" value="FTR1"/>
    <property type="match status" value="1"/>
</dbReference>
<evidence type="ECO:0000256" key="5">
    <source>
        <dbReference type="ARBA" id="ARBA00023136"/>
    </source>
</evidence>
<protein>
    <submittedName>
        <fullName evidence="7">High-affinity iron transporter</fullName>
    </submittedName>
</protein>
<evidence type="ECO:0000256" key="2">
    <source>
        <dbReference type="ARBA" id="ARBA00008333"/>
    </source>
</evidence>
<evidence type="ECO:0000256" key="1">
    <source>
        <dbReference type="ARBA" id="ARBA00004141"/>
    </source>
</evidence>
<accession>A0A4R2NEF7</accession>
<feature type="transmembrane region" description="Helical" evidence="6">
    <location>
        <begin position="37"/>
        <end position="58"/>
    </location>
</feature>
<keyword evidence="8" id="KW-1185">Reference proteome</keyword>
<feature type="transmembrane region" description="Helical" evidence="6">
    <location>
        <begin position="202"/>
        <end position="220"/>
    </location>
</feature>
<evidence type="ECO:0000313" key="7">
    <source>
        <dbReference type="EMBL" id="TCP19498.1"/>
    </source>
</evidence>
<feature type="transmembrane region" description="Helical" evidence="6">
    <location>
        <begin position="172"/>
        <end position="190"/>
    </location>
</feature>
<comment type="caution">
    <text evidence="7">The sequence shown here is derived from an EMBL/GenBank/DDBJ whole genome shotgun (WGS) entry which is preliminary data.</text>
</comment>
<dbReference type="PANTHER" id="PTHR31632">
    <property type="entry name" value="IRON TRANSPORTER FTH1"/>
    <property type="match status" value="1"/>
</dbReference>
<name>A0A4R2NEF7_9BACL</name>
<dbReference type="EMBL" id="SLXK01000062">
    <property type="protein sequence ID" value="TCP19498.1"/>
    <property type="molecule type" value="Genomic_DNA"/>
</dbReference>
<organism evidence="7 8">
    <name type="scientific">Scopulibacillus darangshiensis</name>
    <dbReference type="NCBI Taxonomy" id="442528"/>
    <lineage>
        <taxon>Bacteria</taxon>
        <taxon>Bacillati</taxon>
        <taxon>Bacillota</taxon>
        <taxon>Bacilli</taxon>
        <taxon>Bacillales</taxon>
        <taxon>Sporolactobacillaceae</taxon>
        <taxon>Scopulibacillus</taxon>
    </lineage>
</organism>
<dbReference type="OrthoDB" id="9792533at2"/>
<dbReference type="GO" id="GO:0033573">
    <property type="term" value="C:high-affinity iron permease complex"/>
    <property type="evidence" value="ECO:0007669"/>
    <property type="project" value="InterPro"/>
</dbReference>
<evidence type="ECO:0000256" key="4">
    <source>
        <dbReference type="ARBA" id="ARBA00022989"/>
    </source>
</evidence>
<evidence type="ECO:0000256" key="3">
    <source>
        <dbReference type="ARBA" id="ARBA00022692"/>
    </source>
</evidence>
<dbReference type="GO" id="GO:0015093">
    <property type="term" value="F:ferrous iron transmembrane transporter activity"/>
    <property type="evidence" value="ECO:0007669"/>
    <property type="project" value="TreeGrafter"/>
</dbReference>
<dbReference type="Proteomes" id="UP000295416">
    <property type="component" value="Unassembled WGS sequence"/>
</dbReference>
<reference evidence="7 8" key="1">
    <citation type="submission" date="2019-03" db="EMBL/GenBank/DDBJ databases">
        <title>Genomic Encyclopedia of Type Strains, Phase IV (KMG-IV): sequencing the most valuable type-strain genomes for metagenomic binning, comparative biology and taxonomic classification.</title>
        <authorList>
            <person name="Goeker M."/>
        </authorList>
    </citation>
    <scope>NUCLEOTIDE SEQUENCE [LARGE SCALE GENOMIC DNA]</scope>
    <source>
        <strain evidence="7 8">DSM 19377</strain>
    </source>
</reference>
<sequence>MFDSLFLSLREGLEAALIIGIILAHLVRIERKDLMKVVYIGAILGFIVCAVVGVIGFNEAQGAEEGSEEIFEGIMMLLSAGLIAYFILWLHRNQNNTSSVTGKINKNTSAVSLLVLSFLSVFREGTELVIFNLTKITENAAMVALGSVIGILLAIIIAAVIFKASIKLNLKLIFKFLGIVLIFVGGEMFGEGLVKLFEGGEALEMTGMITFIVLSLIVFLKQDIQLLIKNEAVQK</sequence>
<comment type="similarity">
    <text evidence="2">Belongs to the oxidase-dependent Fe transporter (OFeT) (TC 9.A.10.1) family.</text>
</comment>
<keyword evidence="5 6" id="KW-0472">Membrane</keyword>
<evidence type="ECO:0000313" key="8">
    <source>
        <dbReference type="Proteomes" id="UP000295416"/>
    </source>
</evidence>
<feature type="transmembrane region" description="Helical" evidence="6">
    <location>
        <begin position="140"/>
        <end position="160"/>
    </location>
</feature>
<keyword evidence="4 6" id="KW-1133">Transmembrane helix</keyword>
<dbReference type="RefSeq" id="WP_132748355.1">
    <property type="nucleotide sequence ID" value="NZ_SLXK01000062.1"/>
</dbReference>
<dbReference type="AlphaFoldDB" id="A0A4R2NEF7"/>
<feature type="transmembrane region" description="Helical" evidence="6">
    <location>
        <begin position="12"/>
        <end position="30"/>
    </location>
</feature>
<feature type="transmembrane region" description="Helical" evidence="6">
    <location>
        <begin position="70"/>
        <end position="90"/>
    </location>
</feature>
<gene>
    <name evidence="7" type="ORF">EV207_1623</name>
</gene>
<dbReference type="PANTHER" id="PTHR31632:SF2">
    <property type="entry name" value="PLASMA MEMBRANE IRON PERMEASE"/>
    <property type="match status" value="1"/>
</dbReference>
<proteinExistence type="inferred from homology"/>
<dbReference type="InterPro" id="IPR004923">
    <property type="entry name" value="FTR1/Fip1/EfeU"/>
</dbReference>
<feature type="transmembrane region" description="Helical" evidence="6">
    <location>
        <begin position="111"/>
        <end position="134"/>
    </location>
</feature>